<sequence length="178" mass="20198">MALKATIIKALVTVSDMDRHIYQDLNLTIAQHPSETEQRLMIRVLAYALNTCEHLEFTKGLCADDEPEIWAKNYSGEIELWVELGLPEEKRLKKAVGRAKKVRLYTYGEGAQDIWWQKNASKLSHLKNLEIFSLPSHATQQIAALAARSMQLNITIQDGDVWLSDANNSVEIKPIQLL</sequence>
<dbReference type="SMART" id="SM01322">
    <property type="entry name" value="YaeQ"/>
    <property type="match status" value="1"/>
</dbReference>
<dbReference type="EMBL" id="AAOH01000008">
    <property type="protein sequence ID" value="EAR26909.1"/>
    <property type="molecule type" value="Genomic_DNA"/>
</dbReference>
<dbReference type="Gene3D" id="3.10.640.10">
    <property type="entry name" value="Restriction endonuclease-like alpha-beta roll domain"/>
    <property type="match status" value="1"/>
</dbReference>
<dbReference type="InterPro" id="IPR038590">
    <property type="entry name" value="YaeQ_sf"/>
</dbReference>
<dbReference type="PIRSF" id="PIRSF011484">
    <property type="entry name" value="YaeQ"/>
    <property type="match status" value="1"/>
</dbReference>
<comment type="caution">
    <text evidence="1">The sequence shown here is derived from an EMBL/GenBank/DDBJ whole genome shotgun (WGS) entry which is preliminary data.</text>
</comment>
<gene>
    <name evidence="1" type="ORF">PTD2_10023</name>
</gene>
<dbReference type="PANTHER" id="PTHR38784">
    <property type="entry name" value="SUCROSE PHOSPHORYLASE"/>
    <property type="match status" value="1"/>
</dbReference>
<dbReference type="RefSeq" id="WP_009839152.1">
    <property type="nucleotide sequence ID" value="NZ_AAOH01000008.1"/>
</dbReference>
<dbReference type="AlphaFoldDB" id="A4CE97"/>
<dbReference type="InterPro" id="IPR009822">
    <property type="entry name" value="YaeQ"/>
</dbReference>
<evidence type="ECO:0000313" key="1">
    <source>
        <dbReference type="EMBL" id="EAR26909.1"/>
    </source>
</evidence>
<dbReference type="InterPro" id="IPR011335">
    <property type="entry name" value="Restrct_endonuc-II-like"/>
</dbReference>
<protein>
    <recommendedName>
        <fullName evidence="3">YaeQ family protein</fullName>
    </recommendedName>
</protein>
<dbReference type="HOGENOM" id="CLU_096741_0_0_6"/>
<evidence type="ECO:0008006" key="3">
    <source>
        <dbReference type="Google" id="ProtNLM"/>
    </source>
</evidence>
<name>A4CE97_9GAMM</name>
<dbReference type="Proteomes" id="UP000006201">
    <property type="component" value="Unassembled WGS sequence"/>
</dbReference>
<dbReference type="Pfam" id="PF07152">
    <property type="entry name" value="YaeQ"/>
    <property type="match status" value="1"/>
</dbReference>
<dbReference type="CDD" id="cd22368">
    <property type="entry name" value="YaeQ-like"/>
    <property type="match status" value="1"/>
</dbReference>
<reference evidence="1 2" key="1">
    <citation type="submission" date="2006-02" db="EMBL/GenBank/DDBJ databases">
        <authorList>
            <person name="Moran M.A."/>
            <person name="Kjelleberg S."/>
            <person name="Egan S."/>
            <person name="Saunders N."/>
            <person name="Thomas T."/>
            <person name="Ferriera S."/>
            <person name="Johnson J."/>
            <person name="Kravitz S."/>
            <person name="Halpern A."/>
            <person name="Remington K."/>
            <person name="Beeson K."/>
            <person name="Tran B."/>
            <person name="Rogers Y.-H."/>
            <person name="Friedman R."/>
            <person name="Venter J.C."/>
        </authorList>
    </citation>
    <scope>NUCLEOTIDE SEQUENCE [LARGE SCALE GENOMIC DNA]</scope>
    <source>
        <strain evidence="1 2">D2</strain>
    </source>
</reference>
<dbReference type="OrthoDB" id="5293309at2"/>
<dbReference type="PANTHER" id="PTHR38784:SF1">
    <property type="entry name" value="SUCROSE PHOSPHORYLASE"/>
    <property type="match status" value="1"/>
</dbReference>
<dbReference type="SUPFAM" id="SSF52980">
    <property type="entry name" value="Restriction endonuclease-like"/>
    <property type="match status" value="1"/>
</dbReference>
<keyword evidence="2" id="KW-1185">Reference proteome</keyword>
<dbReference type="STRING" id="87626.PTD2_10023"/>
<proteinExistence type="predicted"/>
<accession>A4CE97</accession>
<evidence type="ECO:0000313" key="2">
    <source>
        <dbReference type="Proteomes" id="UP000006201"/>
    </source>
</evidence>
<organism evidence="1 2">
    <name type="scientific">Pseudoalteromonas tunicata D2</name>
    <dbReference type="NCBI Taxonomy" id="87626"/>
    <lineage>
        <taxon>Bacteria</taxon>
        <taxon>Pseudomonadati</taxon>
        <taxon>Pseudomonadota</taxon>
        <taxon>Gammaproteobacteria</taxon>
        <taxon>Alteromonadales</taxon>
        <taxon>Pseudoalteromonadaceae</taxon>
        <taxon>Pseudoalteromonas</taxon>
    </lineage>
</organism>
<dbReference type="eggNOG" id="COG4681">
    <property type="taxonomic scope" value="Bacteria"/>
</dbReference>